<evidence type="ECO:0000259" key="3">
    <source>
        <dbReference type="Pfam" id="PF09759"/>
    </source>
</evidence>
<dbReference type="InterPro" id="IPR019156">
    <property type="entry name" value="Ataxin-10_domain"/>
</dbReference>
<evidence type="ECO:0000256" key="2">
    <source>
        <dbReference type="ARBA" id="ARBA00023306"/>
    </source>
</evidence>
<dbReference type="PANTHER" id="PTHR13255">
    <property type="entry name" value="ATAXIN-10"/>
    <property type="match status" value="1"/>
</dbReference>
<sequence>MGCDAQFLKYPVLEDTLQLLFQVSNSSTLEESLEILIQNAKYDSGRLDLASKRVLPAVLNIVHSLTHASHNHHHHHHDVLSLCFKLLRNLCAGEPANQGSFLELNGVVLVSSVLKSEVGSSGPDHGLLRWGLQVLANVSLAGKQHQRAIWEELYLLGFVSLARLGSKEICDPLCMVIYTCCDGRPEWFSKLSSDDDNWLVIEEIVRTAASAGSDEDWLKLLLSRICLEESQLPVLFSKLWFVDTPEGEVAESRDDQFSSEQAFLLLILSEILNEQLRDVTVSNDVALFVFGILKKSIGVLEHAIRGNSGLPSGSAAIDVLGYSITILRDICAQNVRGNKEDAKDFVDVLLPFGLIELLLSLLGDLEPPAIIRKGIKQFENENGARCSSKPCPYKGFRRDVVALIGNCVYRTKHAQDEIRQKNGILLLLQQCVTDEDNRFLREWGIWCVRNMLEGNEENQKVVAELELQGSADVPEIAALGLRVEVDQRTRRAKLVNIP</sequence>
<feature type="domain" description="Ataxin-10" evidence="3">
    <location>
        <begin position="396"/>
        <end position="489"/>
    </location>
</feature>
<accession>A0A8B8K3W1</accession>
<proteinExistence type="predicted"/>
<dbReference type="KEGG" id="aprc:113852306"/>
<evidence type="ECO:0000256" key="1">
    <source>
        <dbReference type="ARBA" id="ARBA00022618"/>
    </source>
</evidence>
<keyword evidence="4" id="KW-1185">Reference proteome</keyword>
<dbReference type="GO" id="GO:0051301">
    <property type="term" value="P:cell division"/>
    <property type="evidence" value="ECO:0007669"/>
    <property type="project" value="UniProtKB-KW"/>
</dbReference>
<dbReference type="GO" id="GO:0005829">
    <property type="term" value="C:cytosol"/>
    <property type="evidence" value="ECO:0007669"/>
    <property type="project" value="TreeGrafter"/>
</dbReference>
<dbReference type="PANTHER" id="PTHR13255:SF0">
    <property type="entry name" value="ATAXIN-10"/>
    <property type="match status" value="1"/>
</dbReference>
<dbReference type="SUPFAM" id="SSF48371">
    <property type="entry name" value="ARM repeat"/>
    <property type="match status" value="1"/>
</dbReference>
<protein>
    <submittedName>
        <fullName evidence="5">Ataxin-10-like</fullName>
    </submittedName>
</protein>
<dbReference type="Gene3D" id="1.25.10.10">
    <property type="entry name" value="Leucine-rich Repeat Variant"/>
    <property type="match status" value="2"/>
</dbReference>
<dbReference type="RefSeq" id="XP_027338341.1">
    <property type="nucleotide sequence ID" value="XM_027482540.1"/>
</dbReference>
<reference evidence="5" key="2">
    <citation type="submission" date="2025-08" db="UniProtKB">
        <authorList>
            <consortium name="RefSeq"/>
        </authorList>
    </citation>
    <scope>IDENTIFICATION</scope>
    <source>
        <tissue evidence="5">Young leaves</tissue>
    </source>
</reference>
<dbReference type="GeneID" id="113852306"/>
<name>A0A8B8K3W1_ABRPR</name>
<dbReference type="Proteomes" id="UP000694853">
    <property type="component" value="Unplaced"/>
</dbReference>
<dbReference type="Pfam" id="PF09759">
    <property type="entry name" value="Atx10homo_assoc"/>
    <property type="match status" value="1"/>
</dbReference>
<reference evidence="4" key="1">
    <citation type="journal article" date="2019" name="Toxins">
        <title>Detection of Abrin-Like and Prepropulchellin-Like Toxin Genes and Transcripts Using Whole Genome Sequencing and Full-Length Transcript Sequencing of Abrus precatorius.</title>
        <authorList>
            <person name="Hovde B.T."/>
            <person name="Daligault H.E."/>
            <person name="Hanschen E.R."/>
            <person name="Kunde Y.A."/>
            <person name="Johnson M.B."/>
            <person name="Starkenburg S.R."/>
            <person name="Johnson S.L."/>
        </authorList>
    </citation>
    <scope>NUCLEOTIDE SEQUENCE [LARGE SCALE GENOMIC DNA]</scope>
</reference>
<organism evidence="4 5">
    <name type="scientific">Abrus precatorius</name>
    <name type="common">Indian licorice</name>
    <name type="synonym">Glycine abrus</name>
    <dbReference type="NCBI Taxonomy" id="3816"/>
    <lineage>
        <taxon>Eukaryota</taxon>
        <taxon>Viridiplantae</taxon>
        <taxon>Streptophyta</taxon>
        <taxon>Embryophyta</taxon>
        <taxon>Tracheophyta</taxon>
        <taxon>Spermatophyta</taxon>
        <taxon>Magnoliopsida</taxon>
        <taxon>eudicotyledons</taxon>
        <taxon>Gunneridae</taxon>
        <taxon>Pentapetalae</taxon>
        <taxon>rosids</taxon>
        <taxon>fabids</taxon>
        <taxon>Fabales</taxon>
        <taxon>Fabaceae</taxon>
        <taxon>Papilionoideae</taxon>
        <taxon>50 kb inversion clade</taxon>
        <taxon>NPAAA clade</taxon>
        <taxon>indigoferoid/millettioid clade</taxon>
        <taxon>Abreae</taxon>
        <taxon>Abrus</taxon>
    </lineage>
</organism>
<keyword evidence="2" id="KW-0131">Cell cycle</keyword>
<dbReference type="InterPro" id="IPR011989">
    <property type="entry name" value="ARM-like"/>
</dbReference>
<dbReference type="OrthoDB" id="379794at2759"/>
<dbReference type="InterPro" id="IPR051374">
    <property type="entry name" value="Ataxin-10/CTR86_families"/>
</dbReference>
<dbReference type="InterPro" id="IPR016024">
    <property type="entry name" value="ARM-type_fold"/>
</dbReference>
<evidence type="ECO:0000313" key="5">
    <source>
        <dbReference type="RefSeq" id="XP_027338341.1"/>
    </source>
</evidence>
<evidence type="ECO:0000313" key="4">
    <source>
        <dbReference type="Proteomes" id="UP000694853"/>
    </source>
</evidence>
<gene>
    <name evidence="5" type="primary">LOC113852306</name>
</gene>
<keyword evidence="1" id="KW-0132">Cell division</keyword>
<dbReference type="AlphaFoldDB" id="A0A8B8K3W1"/>